<dbReference type="InterPro" id="IPR050172">
    <property type="entry name" value="SsuD_RutA_monooxygenase"/>
</dbReference>
<dbReference type="PANTHER" id="PTHR42847">
    <property type="entry name" value="ALKANESULFONATE MONOOXYGENASE"/>
    <property type="match status" value="1"/>
</dbReference>
<dbReference type="EMBL" id="LT629701">
    <property type="protein sequence ID" value="SDN62111.1"/>
    <property type="molecule type" value="Genomic_DNA"/>
</dbReference>
<dbReference type="Pfam" id="PF00296">
    <property type="entry name" value="Bac_luciferase"/>
    <property type="match status" value="1"/>
</dbReference>
<dbReference type="InterPro" id="IPR019921">
    <property type="entry name" value="Lucif-like_OxRdtase_Rv2161c"/>
</dbReference>
<evidence type="ECO:0000256" key="3">
    <source>
        <dbReference type="ARBA" id="ARBA00023002"/>
    </source>
</evidence>
<evidence type="ECO:0000256" key="5">
    <source>
        <dbReference type="SAM" id="MobiDB-lite"/>
    </source>
</evidence>
<keyword evidence="1" id="KW-0285">Flavoprotein</keyword>
<evidence type="ECO:0000256" key="2">
    <source>
        <dbReference type="ARBA" id="ARBA00022643"/>
    </source>
</evidence>
<evidence type="ECO:0000313" key="7">
    <source>
        <dbReference type="EMBL" id="SDN62111.1"/>
    </source>
</evidence>
<evidence type="ECO:0000256" key="4">
    <source>
        <dbReference type="ARBA" id="ARBA00023033"/>
    </source>
</evidence>
<feature type="domain" description="Luciferase-like" evidence="6">
    <location>
        <begin position="16"/>
        <end position="244"/>
    </location>
</feature>
<dbReference type="Gene3D" id="3.20.20.30">
    <property type="entry name" value="Luciferase-like domain"/>
    <property type="match status" value="1"/>
</dbReference>
<keyword evidence="2" id="KW-0288">FMN</keyword>
<dbReference type="Proteomes" id="UP000183376">
    <property type="component" value="Chromosome I"/>
</dbReference>
<keyword evidence="3" id="KW-0560">Oxidoreductase</keyword>
<dbReference type="AlphaFoldDB" id="A0A1H0CWU5"/>
<feature type="region of interest" description="Disordered" evidence="5">
    <location>
        <begin position="276"/>
        <end position="302"/>
    </location>
</feature>
<evidence type="ECO:0000313" key="8">
    <source>
        <dbReference type="Proteomes" id="UP000183376"/>
    </source>
</evidence>
<dbReference type="STRING" id="211114.SAMN04489726_7456"/>
<dbReference type="PANTHER" id="PTHR42847:SF4">
    <property type="entry name" value="ALKANESULFONATE MONOOXYGENASE-RELATED"/>
    <property type="match status" value="1"/>
</dbReference>
<keyword evidence="4" id="KW-0503">Monooxygenase</keyword>
<dbReference type="RefSeq" id="WP_030428588.1">
    <property type="nucleotide sequence ID" value="NZ_JOEF01000004.1"/>
</dbReference>
<dbReference type="InterPro" id="IPR036661">
    <property type="entry name" value="Luciferase-like_sf"/>
</dbReference>
<dbReference type="OrthoDB" id="3206024at2"/>
<dbReference type="GO" id="GO:0046306">
    <property type="term" value="P:alkanesulfonate catabolic process"/>
    <property type="evidence" value="ECO:0007669"/>
    <property type="project" value="TreeGrafter"/>
</dbReference>
<sequence length="302" mass="32838">MEIGFAAPVSGSWATRPNLARVARRAEELGYHSLWTFQRLLSPVDGSWGEPYRAVQDPIVALSYLAALTERIRLGVAVLNLPFCSPVVLAKQLSTLDIVSDGRLDVGLGIGWAAEEFAAAGVDQRGRGRRAEEFIAVLRALWTDEEVEHEGEFYRVPRTRMDPKPVQRPHPPVLLGAKAEAALRRTGRLADGWISSSSTDLRTIGDSIAIVREAATEAGRDPSALRVVCRGPVMVRPEGAAGRRPLTGSFAEIRRDLAVLAEQGVTEVFIDLNFDPEIGSPEADPEESMRRAEAALTELAPA</sequence>
<dbReference type="NCBIfam" id="TIGR03619">
    <property type="entry name" value="F420_Rv2161c"/>
    <property type="match status" value="1"/>
</dbReference>
<name>A0A1H0CWU5_ALLAB</name>
<organism evidence="7 8">
    <name type="scientific">Allokutzneria albata</name>
    <name type="common">Kibdelosporangium albatum</name>
    <dbReference type="NCBI Taxonomy" id="211114"/>
    <lineage>
        <taxon>Bacteria</taxon>
        <taxon>Bacillati</taxon>
        <taxon>Actinomycetota</taxon>
        <taxon>Actinomycetes</taxon>
        <taxon>Pseudonocardiales</taxon>
        <taxon>Pseudonocardiaceae</taxon>
        <taxon>Allokutzneria</taxon>
    </lineage>
</organism>
<evidence type="ECO:0000259" key="6">
    <source>
        <dbReference type="Pfam" id="PF00296"/>
    </source>
</evidence>
<evidence type="ECO:0000256" key="1">
    <source>
        <dbReference type="ARBA" id="ARBA00022630"/>
    </source>
</evidence>
<dbReference type="SUPFAM" id="SSF51679">
    <property type="entry name" value="Bacterial luciferase-like"/>
    <property type="match status" value="1"/>
</dbReference>
<dbReference type="GO" id="GO:0008726">
    <property type="term" value="F:alkanesulfonate monooxygenase activity"/>
    <property type="evidence" value="ECO:0007669"/>
    <property type="project" value="TreeGrafter"/>
</dbReference>
<gene>
    <name evidence="7" type="ORF">SAMN04489726_7456</name>
</gene>
<dbReference type="InterPro" id="IPR011251">
    <property type="entry name" value="Luciferase-like_dom"/>
</dbReference>
<protein>
    <submittedName>
        <fullName evidence="7">Probable F420-dependent oxidoreductase, Rv2161c family</fullName>
    </submittedName>
</protein>
<keyword evidence="8" id="KW-1185">Reference proteome</keyword>
<accession>A0A1H0CWU5</accession>
<proteinExistence type="predicted"/>
<reference evidence="7 8" key="1">
    <citation type="submission" date="2016-10" db="EMBL/GenBank/DDBJ databases">
        <authorList>
            <person name="de Groot N.N."/>
        </authorList>
    </citation>
    <scope>NUCLEOTIDE SEQUENCE [LARGE SCALE GENOMIC DNA]</scope>
    <source>
        <strain evidence="7 8">DSM 44149</strain>
    </source>
</reference>
<dbReference type="eggNOG" id="COG2141">
    <property type="taxonomic scope" value="Bacteria"/>
</dbReference>